<dbReference type="Pfam" id="PF00890">
    <property type="entry name" value="FAD_binding_2"/>
    <property type="match status" value="1"/>
</dbReference>
<dbReference type="InterPro" id="IPR036188">
    <property type="entry name" value="FAD/NAD-bd_sf"/>
</dbReference>
<dbReference type="PANTHER" id="PTHR48105">
    <property type="entry name" value="THIOREDOXIN REDUCTASE 1-RELATED-RELATED"/>
    <property type="match status" value="1"/>
</dbReference>
<evidence type="ECO:0000256" key="2">
    <source>
        <dbReference type="ARBA" id="ARBA00023002"/>
    </source>
</evidence>
<dbReference type="Gene3D" id="3.50.50.60">
    <property type="entry name" value="FAD/NAD(P)-binding domain"/>
    <property type="match status" value="1"/>
</dbReference>
<dbReference type="AlphaFoldDB" id="A0ABD5Z0F6"/>
<accession>A0ABD5Z0F6</accession>
<sequence length="284" mass="30421">MTDEVDALDVLVVGGGPAGAAAAVFTARAGLDTRVYNRGPSALSQCAHLSNYLGFPEGIDVETFDELTDAHVRAAGGTVHEAHVETVHHDDSADAGNFRAETDTGEMVHADRVVAATRQTATYLDAFEELFADGSFDADAVDADGRTPVEGLYVAGPRGGGPDQALVAAGHGARVGHAIAVAAREDRGYWPDIASEYYDWTPRESAFEPGWEESVADWIRGTVPDGADVTSDTVDDVVAETVDHERESALSVEEIDERRREAQHALLDHLDDDVIREYLDSTED</sequence>
<keyword evidence="1" id="KW-0285">Flavoprotein</keyword>
<evidence type="ECO:0000256" key="1">
    <source>
        <dbReference type="ARBA" id="ARBA00022630"/>
    </source>
</evidence>
<protein>
    <submittedName>
        <fullName evidence="4">FAD-binding protein</fullName>
    </submittedName>
</protein>
<dbReference type="GO" id="GO:0016491">
    <property type="term" value="F:oxidoreductase activity"/>
    <property type="evidence" value="ECO:0007669"/>
    <property type="project" value="UniProtKB-KW"/>
</dbReference>
<evidence type="ECO:0000313" key="5">
    <source>
        <dbReference type="Proteomes" id="UP001596447"/>
    </source>
</evidence>
<gene>
    <name evidence="4" type="ORF">ACFQJ9_04255</name>
</gene>
<keyword evidence="5" id="KW-1185">Reference proteome</keyword>
<reference evidence="4 5" key="1">
    <citation type="journal article" date="2019" name="Int. J. Syst. Evol. Microbiol.">
        <title>The Global Catalogue of Microorganisms (GCM) 10K type strain sequencing project: providing services to taxonomists for standard genome sequencing and annotation.</title>
        <authorList>
            <consortium name="The Broad Institute Genomics Platform"/>
            <consortium name="The Broad Institute Genome Sequencing Center for Infectious Disease"/>
            <person name="Wu L."/>
            <person name="Ma J."/>
        </authorList>
    </citation>
    <scope>NUCLEOTIDE SEQUENCE [LARGE SCALE GENOMIC DNA]</scope>
    <source>
        <strain evidence="4 5">XZGYJ-43</strain>
    </source>
</reference>
<name>A0ABD5Z0F6_9EURY</name>
<proteinExistence type="predicted"/>
<dbReference type="Proteomes" id="UP001596447">
    <property type="component" value="Unassembled WGS sequence"/>
</dbReference>
<feature type="domain" description="FAD-dependent oxidoreductase 2 FAD-binding" evidence="3">
    <location>
        <begin position="9"/>
        <end position="44"/>
    </location>
</feature>
<comment type="caution">
    <text evidence="4">The sequence shown here is derived from an EMBL/GenBank/DDBJ whole genome shotgun (WGS) entry which is preliminary data.</text>
</comment>
<dbReference type="PRINTS" id="PR00368">
    <property type="entry name" value="FADPNR"/>
</dbReference>
<dbReference type="EMBL" id="JBHTAR010000011">
    <property type="protein sequence ID" value="MFC7198640.1"/>
    <property type="molecule type" value="Genomic_DNA"/>
</dbReference>
<evidence type="ECO:0000313" key="4">
    <source>
        <dbReference type="EMBL" id="MFC7198640.1"/>
    </source>
</evidence>
<evidence type="ECO:0000259" key="3">
    <source>
        <dbReference type="Pfam" id="PF00890"/>
    </source>
</evidence>
<organism evidence="4 5">
    <name type="scientific">Halospeciosus flavus</name>
    <dbReference type="NCBI Taxonomy" id="3032283"/>
    <lineage>
        <taxon>Archaea</taxon>
        <taxon>Methanobacteriati</taxon>
        <taxon>Methanobacteriota</taxon>
        <taxon>Stenosarchaea group</taxon>
        <taxon>Halobacteria</taxon>
        <taxon>Halobacteriales</taxon>
        <taxon>Halobacteriaceae</taxon>
        <taxon>Halospeciosus</taxon>
    </lineage>
</organism>
<dbReference type="InterPro" id="IPR003953">
    <property type="entry name" value="FAD-dep_OxRdtase_2_FAD-bd"/>
</dbReference>
<dbReference type="PRINTS" id="PR00469">
    <property type="entry name" value="PNDRDTASEII"/>
</dbReference>
<dbReference type="InterPro" id="IPR050097">
    <property type="entry name" value="Ferredoxin-NADP_redctase_2"/>
</dbReference>
<dbReference type="RefSeq" id="WP_279528598.1">
    <property type="nucleotide sequence ID" value="NZ_CP122312.1"/>
</dbReference>
<dbReference type="SUPFAM" id="SSF51905">
    <property type="entry name" value="FAD/NAD(P)-binding domain"/>
    <property type="match status" value="1"/>
</dbReference>
<keyword evidence="2" id="KW-0560">Oxidoreductase</keyword>